<reference evidence="1 2" key="1">
    <citation type="submission" date="2023-03" db="EMBL/GenBank/DDBJ databases">
        <title>Draft assemblies of triclosan tolerant bacteria isolated from returned activated sludge.</title>
        <authorList>
            <person name="Van Hamelsveld S."/>
        </authorList>
    </citation>
    <scope>NUCLEOTIDE SEQUENCE [LARGE SCALE GENOMIC DNA]</scope>
    <source>
        <strain evidence="1 2">GW210010_S58</strain>
    </source>
</reference>
<organism evidence="1 2">
    <name type="scientific">Cupriavidus basilensis</name>
    <dbReference type="NCBI Taxonomy" id="68895"/>
    <lineage>
        <taxon>Bacteria</taxon>
        <taxon>Pseudomonadati</taxon>
        <taxon>Pseudomonadota</taxon>
        <taxon>Betaproteobacteria</taxon>
        <taxon>Burkholderiales</taxon>
        <taxon>Burkholderiaceae</taxon>
        <taxon>Cupriavidus</taxon>
    </lineage>
</organism>
<sequence>MRTRPWRLSAAFAPLESLLDRIERDGAPELSENGVPVYTASGNGKAYSMVGVIQGTAEMFDIARLRDPACPGTESLHRLAEALEHRGLLKSIDIVSCRQCLEALRAYAASLPHLEMSDIVRTAQIKFTLDALSELSNEEGT</sequence>
<dbReference type="RefSeq" id="WP_276269458.1">
    <property type="nucleotide sequence ID" value="NZ_JARJLM010000717.1"/>
</dbReference>
<dbReference type="Proteomes" id="UP001216674">
    <property type="component" value="Unassembled WGS sequence"/>
</dbReference>
<accession>A0ABT6B4R4</accession>
<evidence type="ECO:0000313" key="1">
    <source>
        <dbReference type="EMBL" id="MDF3839871.1"/>
    </source>
</evidence>
<protein>
    <submittedName>
        <fullName evidence="1">Uncharacterized protein</fullName>
    </submittedName>
</protein>
<name>A0ABT6B4R4_9BURK</name>
<dbReference type="EMBL" id="JARJLM010000717">
    <property type="protein sequence ID" value="MDF3839871.1"/>
    <property type="molecule type" value="Genomic_DNA"/>
</dbReference>
<evidence type="ECO:0000313" key="2">
    <source>
        <dbReference type="Proteomes" id="UP001216674"/>
    </source>
</evidence>
<proteinExistence type="predicted"/>
<gene>
    <name evidence="1" type="ORF">P3W85_44105</name>
</gene>
<comment type="caution">
    <text evidence="1">The sequence shown here is derived from an EMBL/GenBank/DDBJ whole genome shotgun (WGS) entry which is preliminary data.</text>
</comment>
<keyword evidence="2" id="KW-1185">Reference proteome</keyword>